<gene>
    <name evidence="2" type="ORF">FOZ60_010065</name>
</gene>
<dbReference type="AlphaFoldDB" id="A0A7J6NG16"/>
<dbReference type="Pfam" id="PF23513">
    <property type="entry name" value="Microp_apicomplexa_9"/>
    <property type="match status" value="1"/>
</dbReference>
<sequence length="214" mass="23856">MSSFLHHHHKVRLLLRGRRLMSTTTTSSIGSKMMSGRDGSGMMMLRYDSLLWQCTIAAAIWFVPQDIAAVSAFLLYGRSKSRTINQPVYVDNVDAAANEYFQRKGLDPSKMMMVRKSSKVTEVKYSDMYKRGEKGWQRQQQQPTLNEWQQQQQEEEEELGNIESSNDDDKGIRAAAKAPLEGHLCNTINTISKPITRGGAGGASNGSPVTPRGG</sequence>
<accession>A0A7J6NG16</accession>
<evidence type="ECO:0000256" key="1">
    <source>
        <dbReference type="SAM" id="MobiDB-lite"/>
    </source>
</evidence>
<evidence type="ECO:0000313" key="3">
    <source>
        <dbReference type="Proteomes" id="UP000541610"/>
    </source>
</evidence>
<feature type="compositionally biased region" description="Low complexity" evidence="1">
    <location>
        <begin position="139"/>
        <end position="152"/>
    </location>
</feature>
<dbReference type="InterPro" id="IPR056348">
    <property type="entry name" value="Microp_apicomplexa_9"/>
</dbReference>
<name>A0A7J6NG16_PEROL</name>
<comment type="caution">
    <text evidence="2">The sequence shown here is derived from an EMBL/GenBank/DDBJ whole genome shotgun (WGS) entry which is preliminary data.</text>
</comment>
<reference evidence="2 3" key="1">
    <citation type="submission" date="2020-04" db="EMBL/GenBank/DDBJ databases">
        <title>Perkinsus olseni comparative genomics.</title>
        <authorList>
            <person name="Bogema D.R."/>
        </authorList>
    </citation>
    <scope>NUCLEOTIDE SEQUENCE [LARGE SCALE GENOMIC DNA]</scope>
    <source>
        <strain evidence="2">00978-12</strain>
    </source>
</reference>
<organism evidence="2 3">
    <name type="scientific">Perkinsus olseni</name>
    <name type="common">Perkinsus atlanticus</name>
    <dbReference type="NCBI Taxonomy" id="32597"/>
    <lineage>
        <taxon>Eukaryota</taxon>
        <taxon>Sar</taxon>
        <taxon>Alveolata</taxon>
        <taxon>Perkinsozoa</taxon>
        <taxon>Perkinsea</taxon>
        <taxon>Perkinsida</taxon>
        <taxon>Perkinsidae</taxon>
        <taxon>Perkinsus</taxon>
    </lineage>
</organism>
<dbReference type="Proteomes" id="UP000541610">
    <property type="component" value="Unassembled WGS sequence"/>
</dbReference>
<feature type="region of interest" description="Disordered" evidence="1">
    <location>
        <begin position="134"/>
        <end position="214"/>
    </location>
</feature>
<proteinExistence type="predicted"/>
<dbReference type="OrthoDB" id="375681at2759"/>
<dbReference type="EMBL" id="JABANP010000405">
    <property type="protein sequence ID" value="KAF4682835.1"/>
    <property type="molecule type" value="Genomic_DNA"/>
</dbReference>
<protein>
    <submittedName>
        <fullName evidence="2">Uncharacterized protein</fullName>
    </submittedName>
</protein>
<evidence type="ECO:0000313" key="2">
    <source>
        <dbReference type="EMBL" id="KAF4682835.1"/>
    </source>
</evidence>